<dbReference type="OrthoDB" id="7161641at2"/>
<reference evidence="2 3" key="1">
    <citation type="submission" date="2018-09" db="EMBL/GenBank/DDBJ databases">
        <title>Gemmobacter lutimaris sp. nov., a marine bacterium isolated from tidal flat.</title>
        <authorList>
            <person name="Lee D.W."/>
            <person name="Yoo Y."/>
            <person name="Kim J.-J."/>
            <person name="Kim B.S."/>
        </authorList>
    </citation>
    <scope>NUCLEOTIDE SEQUENCE [LARGE SCALE GENOMIC DNA]</scope>
    <source>
        <strain evidence="2 3">YJ-T1-11</strain>
    </source>
</reference>
<accession>A0A398BTB8</accession>
<keyword evidence="3" id="KW-1185">Reference proteome</keyword>
<gene>
    <name evidence="2" type="ORF">D2N39_01175</name>
</gene>
<dbReference type="InterPro" id="IPR025263">
    <property type="entry name" value="YhdP_central"/>
</dbReference>
<sequence>MLLSLAFVLALAGFGVLALTGKPIRLPVWAVAEAEARLNDALPMGDNNLSIGGVEIAVGRDWVPRLRLEDLRLTRAGGRPLLRLPEARVAFDPLGIAEFRLRPASVVLSGASVRLRRDVQGRFDLDLGEAGAGPQLGSLAEVMAALDAVFARPQMAALQEVTVEALSLRLDDARAGRVWQLGDGRAVLVNAAEGLAAEMSFSLGSGADLAQAQVQVQTDRGAAGARLRATVEGIAARDLAVQAPVLGFLSALDAPISGRLNGSVGADGQVAGLEAELALGPGALQPSPESKPVGFESARLALSFDPARERIDLTEIAVQSRSLRLGATGHVYAPGVTTGRPSAFLAQIAFSEVKVDPEGLFVEPVTFSKGALDLRLQPDPFRLEVGQLTLLEEGRRLEAKGSARADATGWHLALDLALDAIRHDRLLALWPVSAVPKTREWLVENVQEGLLRNVKVALRLEPGAEPRLSLGYDFAGGDVRFLKTLPPIRQGDGYATIEGNSYTMVLDRGQVTPPEGGRIQMDGSIFSVLDILQKPAQAEIQLRTKSSLTAALSLLDQEPFRFLTKAGRPVALGEGRAEVSAVLRLPLVPHILLEDVSYRVEGDLTDVRSAVLVPGKQLTADALRLTAGPSGLEISGKGRVGAVPFDATYKLPFGPEAGGRSSIAGTVELSPRTVSEFSLGLPEGMISGQGSGRFTLDLPKGGAGRLSLSSDLRGLGLAVPEIGWRKAPGAGGKLEVAATLGQPPQVQALSLQAPGLSVKGDVALRSGGGLDRARFTSVKAGDWLDAPVTLNGRGKGRAVGVEVTGGRIDLRRLPARAGGGAAADGAPMRATLDRVQVTDGIALTGLRGEFTSRGGFGGTFTGRVNGGAAVRGTVAPMKGGSGIRITSDDAGGVIASAGIFENARGGALDLQLVPVGANSYDGIATARNFRVTNAPVLAELLSAISVVGILEQLNGAGLVFAEADAQFRLTPAGVEVSRGAAVGASMGVSAAGTFDSRNKRLNLQGVISPIYLLNGIGSVLTRKGEGLFGFNYHIRGTSDRPAISVNPLSILTPGMFREIFRRPVPKLRQDQ</sequence>
<name>A0A398BTB8_9RHOB</name>
<dbReference type="Pfam" id="PF13116">
    <property type="entry name" value="YhdP"/>
    <property type="match status" value="1"/>
</dbReference>
<dbReference type="AlphaFoldDB" id="A0A398BTB8"/>
<evidence type="ECO:0000259" key="1">
    <source>
        <dbReference type="Pfam" id="PF13116"/>
    </source>
</evidence>
<dbReference type="Proteomes" id="UP000266649">
    <property type="component" value="Unassembled WGS sequence"/>
</dbReference>
<proteinExistence type="predicted"/>
<feature type="domain" description="YhdP central" evidence="1">
    <location>
        <begin position="340"/>
        <end position="773"/>
    </location>
</feature>
<comment type="caution">
    <text evidence="2">The sequence shown here is derived from an EMBL/GenBank/DDBJ whole genome shotgun (WGS) entry which is preliminary data.</text>
</comment>
<evidence type="ECO:0000313" key="2">
    <source>
        <dbReference type="EMBL" id="RID93915.1"/>
    </source>
</evidence>
<evidence type="ECO:0000313" key="3">
    <source>
        <dbReference type="Proteomes" id="UP000266649"/>
    </source>
</evidence>
<dbReference type="EMBL" id="QXXQ01000001">
    <property type="protein sequence ID" value="RID93915.1"/>
    <property type="molecule type" value="Genomic_DNA"/>
</dbReference>
<organism evidence="2 3">
    <name type="scientific">Gemmobacter lutimaris</name>
    <dbReference type="NCBI Taxonomy" id="2306023"/>
    <lineage>
        <taxon>Bacteria</taxon>
        <taxon>Pseudomonadati</taxon>
        <taxon>Pseudomonadota</taxon>
        <taxon>Alphaproteobacteria</taxon>
        <taxon>Rhodobacterales</taxon>
        <taxon>Paracoccaceae</taxon>
        <taxon>Gemmobacter</taxon>
    </lineage>
</organism>
<protein>
    <recommendedName>
        <fullName evidence="1">YhdP central domain-containing protein</fullName>
    </recommendedName>
</protein>